<dbReference type="EMBL" id="JABBPK010000001">
    <property type="protein sequence ID" value="NMO75466.1"/>
    <property type="molecule type" value="Genomic_DNA"/>
</dbReference>
<sequence>MSNYYKGWSSFSCFFSAEYSQNFLKKCYRNLHISDIDSKSYQNCYPFMYFLEHGKLYYQQAISAPMSIQPILLFYGLVHLIKACLLTIDPNYPNSTSVLAHGVSTRKLKKQQYLFFQDEVKIQKNGLFTYMAEKMFGCKNLEGEKVKMGHLFNQVPELSDLFQALEGKATFLKVNFHNPNIILIPNQVLDLYFMNSNHFRNYLERNHGIQLEGIEENKTELTVRLLETLNQSSFIKCDSRERAYVISTDKEKTFFSNEMLCHYLILYNLSMIARYEIEWWSELLKTMPNKDYPFIETFLQIAIEKGPQLIYQFLENLAKS</sequence>
<protein>
    <recommendedName>
        <fullName evidence="3">YaaC-like Protein</fullName>
    </recommendedName>
</protein>
<dbReference type="RefSeq" id="WP_016205327.1">
    <property type="nucleotide sequence ID" value="NZ_JABBPK010000001.1"/>
</dbReference>
<comment type="caution">
    <text evidence="1">The sequence shown here is derived from an EMBL/GenBank/DDBJ whole genome shotgun (WGS) entry which is preliminary data.</text>
</comment>
<keyword evidence="2" id="KW-1185">Reference proteome</keyword>
<dbReference type="AlphaFoldDB" id="A0A7Y0PKQ2"/>
<proteinExistence type="predicted"/>
<dbReference type="Pfam" id="PF14175">
    <property type="entry name" value="YaaC"/>
    <property type="match status" value="1"/>
</dbReference>
<evidence type="ECO:0008006" key="3">
    <source>
        <dbReference type="Google" id="ProtNLM"/>
    </source>
</evidence>
<evidence type="ECO:0000313" key="2">
    <source>
        <dbReference type="Proteomes" id="UP000588491"/>
    </source>
</evidence>
<reference evidence="1 2" key="1">
    <citation type="submission" date="2020-04" db="EMBL/GenBank/DDBJ databases">
        <title>Bacillus sp. UniB3 isolated from commercial digestive syrup.</title>
        <authorList>
            <person name="Thorat V."/>
            <person name="Kirdat K."/>
            <person name="Tiwarekar B."/>
            <person name="Yadav A."/>
        </authorList>
    </citation>
    <scope>NUCLEOTIDE SEQUENCE [LARGE SCALE GENOMIC DNA]</scope>
    <source>
        <strain evidence="1 2">UniB3</strain>
    </source>
</reference>
<evidence type="ECO:0000313" key="1">
    <source>
        <dbReference type="EMBL" id="NMO75466.1"/>
    </source>
</evidence>
<organism evidence="1 2">
    <name type="scientific">Niallia alba</name>
    <dbReference type="NCBI Taxonomy" id="2729105"/>
    <lineage>
        <taxon>Bacteria</taxon>
        <taxon>Bacillati</taxon>
        <taxon>Bacillota</taxon>
        <taxon>Bacilli</taxon>
        <taxon>Bacillales</taxon>
        <taxon>Bacillaceae</taxon>
        <taxon>Niallia</taxon>
    </lineage>
</organism>
<name>A0A7Y0PKQ2_9BACI</name>
<dbReference type="InterPro" id="IPR026988">
    <property type="entry name" value="YaaC-like"/>
</dbReference>
<dbReference type="Proteomes" id="UP000588491">
    <property type="component" value="Unassembled WGS sequence"/>
</dbReference>
<accession>A0A7Y0PKQ2</accession>
<gene>
    <name evidence="1" type="ORF">HHU08_00070</name>
</gene>